<comment type="caution">
    <text evidence="2">The sequence shown here is derived from an EMBL/GenBank/DDBJ whole genome shotgun (WGS) entry which is preliminary data.</text>
</comment>
<sequence>MAMVQLLPLLLSALLIAASHQAALAFTSSHVSSTRSVQLRSSTISSSYARPASRKSWTARERDAILGRDGEYFKLDRMRGKIEFGSSNRIKTALDGSDEASVRRWLADDEQIAMSIWDPKLIKVVEPKVYRLKLMTLMFVTIQLAPQVDVRMWTDDRGYFNLESVAFDPNIQLLPGIGVSANSLGITIDVVGELMPSTDGRGVDGKIGFVTSGELPPPMRLLPEEVLKASLSTINRTIANFAITSFQDGARAKFRVFLASERTRAS</sequence>
<dbReference type="PANTHER" id="PTHR34133">
    <property type="entry name" value="OS07G0633000 PROTEIN"/>
    <property type="match status" value="1"/>
</dbReference>
<keyword evidence="3" id="KW-1185">Reference proteome</keyword>
<organism evidence="2 3">
    <name type="scientific">Discostella pseudostelligera</name>
    <dbReference type="NCBI Taxonomy" id="259834"/>
    <lineage>
        <taxon>Eukaryota</taxon>
        <taxon>Sar</taxon>
        <taxon>Stramenopiles</taxon>
        <taxon>Ochrophyta</taxon>
        <taxon>Bacillariophyta</taxon>
        <taxon>Coscinodiscophyceae</taxon>
        <taxon>Thalassiosirophycidae</taxon>
        <taxon>Stephanodiscales</taxon>
        <taxon>Stephanodiscaceae</taxon>
        <taxon>Discostella</taxon>
    </lineage>
</organism>
<dbReference type="EMBL" id="JALLBG020000228">
    <property type="protein sequence ID" value="KAL3758617.1"/>
    <property type="molecule type" value="Genomic_DNA"/>
</dbReference>
<dbReference type="PANTHER" id="PTHR34133:SF8">
    <property type="entry name" value="OS07G0633000 PROTEIN"/>
    <property type="match status" value="1"/>
</dbReference>
<dbReference type="InterPro" id="IPR018971">
    <property type="entry name" value="DUF1997"/>
</dbReference>
<evidence type="ECO:0000313" key="2">
    <source>
        <dbReference type="EMBL" id="KAL3758617.1"/>
    </source>
</evidence>
<feature type="chain" id="PRO_5044846224" evidence="1">
    <location>
        <begin position="26"/>
        <end position="266"/>
    </location>
</feature>
<keyword evidence="1" id="KW-0732">Signal</keyword>
<evidence type="ECO:0000313" key="3">
    <source>
        <dbReference type="Proteomes" id="UP001530293"/>
    </source>
</evidence>
<evidence type="ECO:0000256" key="1">
    <source>
        <dbReference type="SAM" id="SignalP"/>
    </source>
</evidence>
<dbReference type="Proteomes" id="UP001530293">
    <property type="component" value="Unassembled WGS sequence"/>
</dbReference>
<dbReference type="Pfam" id="PF09366">
    <property type="entry name" value="DUF1997"/>
    <property type="match status" value="1"/>
</dbReference>
<reference evidence="2 3" key="1">
    <citation type="submission" date="2024-10" db="EMBL/GenBank/DDBJ databases">
        <title>Updated reference genomes for cyclostephanoid diatoms.</title>
        <authorList>
            <person name="Roberts W.R."/>
            <person name="Alverson A.J."/>
        </authorList>
    </citation>
    <scope>NUCLEOTIDE SEQUENCE [LARGE SCALE GENOMIC DNA]</scope>
    <source>
        <strain evidence="2 3">AJA232-27</strain>
    </source>
</reference>
<proteinExistence type="predicted"/>
<name>A0ABD3M8T7_9STRA</name>
<gene>
    <name evidence="2" type="ORF">ACHAWU_008371</name>
</gene>
<dbReference type="AlphaFoldDB" id="A0ABD3M8T7"/>
<feature type="signal peptide" evidence="1">
    <location>
        <begin position="1"/>
        <end position="25"/>
    </location>
</feature>
<accession>A0ABD3M8T7</accession>
<protein>
    <submittedName>
        <fullName evidence="2">Uncharacterized protein</fullName>
    </submittedName>
</protein>